<dbReference type="RefSeq" id="WP_015400255.1">
    <property type="nucleotide sequence ID" value="NC_020302.1"/>
</dbReference>
<feature type="transmembrane region" description="Helical" evidence="1">
    <location>
        <begin position="52"/>
        <end position="74"/>
    </location>
</feature>
<sequence>MQASPQFGKLRKTYRSFTFPMSVAFFIWYIAYVLTATYFPEQMGQPFLGLNVGLWLGLAQFLTTFLITYIYVVYANKNIEPQAAEIREEMEG</sequence>
<feature type="transmembrane region" description="Helical" evidence="1">
    <location>
        <begin position="21"/>
        <end position="40"/>
    </location>
</feature>
<dbReference type="AlphaFoldDB" id="M1P592"/>
<name>M1P592_9CORY</name>
<organism evidence="2 3">
    <name type="scientific">Corynebacterium halotolerans YIM 70093 = DSM 44683</name>
    <dbReference type="NCBI Taxonomy" id="1121362"/>
    <lineage>
        <taxon>Bacteria</taxon>
        <taxon>Bacillati</taxon>
        <taxon>Actinomycetota</taxon>
        <taxon>Actinomycetes</taxon>
        <taxon>Mycobacteriales</taxon>
        <taxon>Corynebacteriaceae</taxon>
        <taxon>Corynebacterium</taxon>
    </lineage>
</organism>
<dbReference type="OrthoDB" id="3543412at2"/>
<gene>
    <name evidence="2" type="ORF">A605_04125</name>
</gene>
<dbReference type="KEGG" id="chn:A605_04125"/>
<keyword evidence="1" id="KW-0472">Membrane</keyword>
<proteinExistence type="predicted"/>
<keyword evidence="1" id="KW-0812">Transmembrane</keyword>
<protein>
    <recommendedName>
        <fullName evidence="4">DUF485 domain-containing protein</fullName>
    </recommendedName>
</protein>
<dbReference type="eggNOG" id="COG3162">
    <property type="taxonomic scope" value="Bacteria"/>
</dbReference>
<dbReference type="PANTHER" id="PTHR38441:SF1">
    <property type="entry name" value="MEMBRANE PROTEIN"/>
    <property type="match status" value="1"/>
</dbReference>
<accession>M1P592</accession>
<evidence type="ECO:0000313" key="3">
    <source>
        <dbReference type="Proteomes" id="UP000011723"/>
    </source>
</evidence>
<keyword evidence="3" id="KW-1185">Reference proteome</keyword>
<evidence type="ECO:0000256" key="1">
    <source>
        <dbReference type="SAM" id="Phobius"/>
    </source>
</evidence>
<keyword evidence="1" id="KW-1133">Transmembrane helix</keyword>
<dbReference type="Pfam" id="PF04341">
    <property type="entry name" value="DUF485"/>
    <property type="match status" value="1"/>
</dbReference>
<dbReference type="STRING" id="1121362.A605_04125"/>
<dbReference type="Proteomes" id="UP000011723">
    <property type="component" value="Chromosome"/>
</dbReference>
<dbReference type="HOGENOM" id="CLU_123372_1_0_11"/>
<dbReference type="EMBL" id="CP003697">
    <property type="protein sequence ID" value="AGF71836.1"/>
    <property type="molecule type" value="Genomic_DNA"/>
</dbReference>
<evidence type="ECO:0008006" key="4">
    <source>
        <dbReference type="Google" id="ProtNLM"/>
    </source>
</evidence>
<evidence type="ECO:0000313" key="2">
    <source>
        <dbReference type="EMBL" id="AGF71836.1"/>
    </source>
</evidence>
<dbReference type="PANTHER" id="PTHR38441">
    <property type="entry name" value="INTEGRAL MEMBRANE PROTEIN-RELATED"/>
    <property type="match status" value="1"/>
</dbReference>
<reference evidence="2 3" key="1">
    <citation type="journal article" date="2012" name="Stand. Genomic Sci.">
        <title>Genome sequence of the halotolerant bacterium Corynebacterium halotolerans type strain YIM 70093(T) (= DSM 44683(T)).</title>
        <authorList>
            <person name="Ruckert C."/>
            <person name="Albersmeier A."/>
            <person name="Al-Dilaimi A."/>
            <person name="Niehaus K."/>
            <person name="Szczepanowski R."/>
            <person name="Kalinowski J."/>
        </authorList>
    </citation>
    <scope>NUCLEOTIDE SEQUENCE [LARGE SCALE GENOMIC DNA]</scope>
    <source>
        <strain evidence="2">YIM 70093</strain>
    </source>
</reference>
<dbReference type="PATRIC" id="fig|1121362.3.peg.829"/>
<dbReference type="InterPro" id="IPR007436">
    <property type="entry name" value="DUF485"/>
</dbReference>